<comment type="caution">
    <text evidence="2">The sequence shown here is derived from an EMBL/GenBank/DDBJ whole genome shotgun (WGS) entry which is preliminary data.</text>
</comment>
<evidence type="ECO:0000313" key="3">
    <source>
        <dbReference type="Proteomes" id="UP000543556"/>
    </source>
</evidence>
<sequence length="269" mass="28436">MASRTHNPDDGVELSYDVAGEGEPILLIHGSALSRAIWRGFGYTKALRENHTVITMDLRGHGRSGKPHTQAAYAMDVLVADALAVLDAAGAPRAHFGGYSVGARVGFSLAVAAPERLLSLTTLAGTFRIQPGSVGKLFFPEYDAALGSGGMPAFVAGWEARIGGPLDPQTRAAFLGNDPTALRAYFRQTEAEPAIAESDVAALDLPALLLAGTADRDRLADSRRAAELMPNARVVELRGRNHGTTLFPAQPILDEWLPFLAAARARGGT</sequence>
<keyword evidence="3" id="KW-1185">Reference proteome</keyword>
<dbReference type="AlphaFoldDB" id="A0A7Y7IH87"/>
<feature type="domain" description="AB hydrolase-1" evidence="1">
    <location>
        <begin position="24"/>
        <end position="125"/>
    </location>
</feature>
<organism evidence="2 3">
    <name type="scientific">Arthrobacter wenxiniae</name>
    <dbReference type="NCBI Taxonomy" id="2713570"/>
    <lineage>
        <taxon>Bacteria</taxon>
        <taxon>Bacillati</taxon>
        <taxon>Actinomycetota</taxon>
        <taxon>Actinomycetes</taxon>
        <taxon>Micrococcales</taxon>
        <taxon>Micrococcaceae</taxon>
        <taxon>Arthrobacter</taxon>
    </lineage>
</organism>
<protein>
    <submittedName>
        <fullName evidence="2">Alpha/beta hydrolase</fullName>
    </submittedName>
</protein>
<gene>
    <name evidence="2" type="ORF">G6034_09820</name>
</gene>
<dbReference type="InterPro" id="IPR000073">
    <property type="entry name" value="AB_hydrolase_1"/>
</dbReference>
<dbReference type="PANTHER" id="PTHR43433">
    <property type="entry name" value="HYDROLASE, ALPHA/BETA FOLD FAMILY PROTEIN"/>
    <property type="match status" value="1"/>
</dbReference>
<evidence type="ECO:0000313" key="2">
    <source>
        <dbReference type="EMBL" id="NVM95202.1"/>
    </source>
</evidence>
<name>A0A7Y7IH87_9MICC</name>
<keyword evidence="2" id="KW-0378">Hydrolase</keyword>
<dbReference type="InterPro" id="IPR050471">
    <property type="entry name" value="AB_hydrolase"/>
</dbReference>
<dbReference type="InterPro" id="IPR029058">
    <property type="entry name" value="AB_hydrolase_fold"/>
</dbReference>
<dbReference type="SUPFAM" id="SSF53474">
    <property type="entry name" value="alpha/beta-Hydrolases"/>
    <property type="match status" value="1"/>
</dbReference>
<dbReference type="PANTHER" id="PTHR43433:SF5">
    <property type="entry name" value="AB HYDROLASE-1 DOMAIN-CONTAINING PROTEIN"/>
    <property type="match status" value="1"/>
</dbReference>
<evidence type="ECO:0000259" key="1">
    <source>
        <dbReference type="Pfam" id="PF00561"/>
    </source>
</evidence>
<dbReference type="Proteomes" id="UP000543556">
    <property type="component" value="Unassembled WGS sequence"/>
</dbReference>
<proteinExistence type="predicted"/>
<dbReference type="Gene3D" id="3.40.50.1820">
    <property type="entry name" value="alpha/beta hydrolase"/>
    <property type="match status" value="1"/>
</dbReference>
<dbReference type="EMBL" id="JAAMFM010000012">
    <property type="protein sequence ID" value="NVM95202.1"/>
    <property type="molecule type" value="Genomic_DNA"/>
</dbReference>
<dbReference type="RefSeq" id="WP_176634928.1">
    <property type="nucleotide sequence ID" value="NZ_JAAMFM010000012.1"/>
</dbReference>
<reference evidence="2 3" key="1">
    <citation type="submission" date="2020-02" db="EMBL/GenBank/DDBJ databases">
        <title>Genome sequence of strain AETb3-4.</title>
        <authorList>
            <person name="Gao J."/>
            <person name="Zhang X."/>
        </authorList>
    </citation>
    <scope>NUCLEOTIDE SEQUENCE [LARGE SCALE GENOMIC DNA]</scope>
    <source>
        <strain evidence="2 3">AETb3-4</strain>
    </source>
</reference>
<accession>A0A7Y7IH87</accession>
<dbReference type="Pfam" id="PF00561">
    <property type="entry name" value="Abhydrolase_1"/>
    <property type="match status" value="1"/>
</dbReference>
<dbReference type="GO" id="GO:0004806">
    <property type="term" value="F:triacylglycerol lipase activity"/>
    <property type="evidence" value="ECO:0007669"/>
    <property type="project" value="TreeGrafter"/>
</dbReference>
<dbReference type="GO" id="GO:0046503">
    <property type="term" value="P:glycerolipid catabolic process"/>
    <property type="evidence" value="ECO:0007669"/>
    <property type="project" value="TreeGrafter"/>
</dbReference>